<evidence type="ECO:0000313" key="7">
    <source>
        <dbReference type="Proteomes" id="UP000070058"/>
    </source>
</evidence>
<feature type="domain" description="Cytochrome c" evidence="5">
    <location>
        <begin position="111"/>
        <end position="196"/>
    </location>
</feature>
<dbReference type="GO" id="GO:0020037">
    <property type="term" value="F:heme binding"/>
    <property type="evidence" value="ECO:0007669"/>
    <property type="project" value="InterPro"/>
</dbReference>
<keyword evidence="7" id="KW-1185">Reference proteome</keyword>
<dbReference type="GO" id="GO:0046872">
    <property type="term" value="F:metal ion binding"/>
    <property type="evidence" value="ECO:0007669"/>
    <property type="project" value="UniProtKB-KW"/>
</dbReference>
<dbReference type="Pfam" id="PF13442">
    <property type="entry name" value="Cytochrome_CBB3"/>
    <property type="match status" value="1"/>
</dbReference>
<keyword evidence="2 4" id="KW-0479">Metal-binding</keyword>
<dbReference type="InterPro" id="IPR036909">
    <property type="entry name" value="Cyt_c-like_dom_sf"/>
</dbReference>
<comment type="caution">
    <text evidence="6">The sequence shown here is derived from an EMBL/GenBank/DDBJ whole genome shotgun (WGS) entry which is preliminary data.</text>
</comment>
<evidence type="ECO:0000256" key="4">
    <source>
        <dbReference type="PROSITE-ProRule" id="PRU00433"/>
    </source>
</evidence>
<protein>
    <submittedName>
        <fullName evidence="6">Cytochrome C</fullName>
    </submittedName>
</protein>
<dbReference type="Gene3D" id="1.10.760.10">
    <property type="entry name" value="Cytochrome c-like domain"/>
    <property type="match status" value="1"/>
</dbReference>
<dbReference type="OrthoDB" id="9773456at2"/>
<dbReference type="PANTHER" id="PTHR40394">
    <property type="entry name" value="LIPOPROTEIN-RELATED"/>
    <property type="match status" value="1"/>
</dbReference>
<dbReference type="PROSITE" id="PS51007">
    <property type="entry name" value="CYTC"/>
    <property type="match status" value="1"/>
</dbReference>
<evidence type="ECO:0000313" key="6">
    <source>
        <dbReference type="EMBL" id="KXU34671.1"/>
    </source>
</evidence>
<name>A0A139SJG1_9BACT</name>
<dbReference type="GO" id="GO:0009055">
    <property type="term" value="F:electron transfer activity"/>
    <property type="evidence" value="ECO:0007669"/>
    <property type="project" value="InterPro"/>
</dbReference>
<evidence type="ECO:0000256" key="3">
    <source>
        <dbReference type="ARBA" id="ARBA00023004"/>
    </source>
</evidence>
<keyword evidence="3 4" id="KW-0408">Iron</keyword>
<dbReference type="InterPro" id="IPR009056">
    <property type="entry name" value="Cyt_c-like_dom"/>
</dbReference>
<dbReference type="STRING" id="1548207.AXK11_08045"/>
<evidence type="ECO:0000259" key="5">
    <source>
        <dbReference type="PROSITE" id="PS51007"/>
    </source>
</evidence>
<evidence type="ECO:0000256" key="1">
    <source>
        <dbReference type="ARBA" id="ARBA00022617"/>
    </source>
</evidence>
<proteinExistence type="predicted"/>
<reference evidence="7" key="1">
    <citation type="submission" date="2016-02" db="EMBL/GenBank/DDBJ databases">
        <authorList>
            <person name="Sanders J.G."/>
            <person name="Lin J.Y."/>
            <person name="Wertz J.T."/>
            <person name="Russell J.A."/>
            <person name="Moreau C.S."/>
            <person name="Powell S."/>
        </authorList>
    </citation>
    <scope>NUCLEOTIDE SEQUENCE [LARGE SCALE GENOMIC DNA]</scope>
    <source>
        <strain evidence="7">CAG34</strain>
    </source>
</reference>
<evidence type="ECO:0000256" key="2">
    <source>
        <dbReference type="ARBA" id="ARBA00022723"/>
    </source>
</evidence>
<dbReference type="Proteomes" id="UP000070058">
    <property type="component" value="Unassembled WGS sequence"/>
</dbReference>
<gene>
    <name evidence="6" type="ORF">AXK11_08045</name>
</gene>
<dbReference type="RefSeq" id="WP_068631052.1">
    <property type="nucleotide sequence ID" value="NZ_LSZQ01000059.1"/>
</dbReference>
<keyword evidence="1 4" id="KW-0349">Heme</keyword>
<sequence>MRNVYLVTALAVVLVVSILGLRGTVFTAPPMDVFPEWAFPGMKRQSKYKPQAQSKFFADGRADRPLPAGVVAANYGPLGRPLQSDSHLLTGKLADGSFARGFPESIEVNHQFLAHGRERYSIYCAPCHGALGDGNGITKSYGMGATPTYHDERLREIAEGEILNTILHGKGNMLSYADKLTIEESWAVIAYVRALQLAHNGSPADVPAAHKPALGLK</sequence>
<dbReference type="EMBL" id="LSZQ01000059">
    <property type="protein sequence ID" value="KXU34671.1"/>
    <property type="molecule type" value="Genomic_DNA"/>
</dbReference>
<dbReference type="PANTHER" id="PTHR40394:SF2">
    <property type="entry name" value="QUINOL:CYTOCHROME C OXIDOREDUCTASE MEMBRANE PROTEIN"/>
    <property type="match status" value="1"/>
</dbReference>
<dbReference type="SUPFAM" id="SSF46626">
    <property type="entry name" value="Cytochrome c"/>
    <property type="match status" value="1"/>
</dbReference>
<organism evidence="6 7">
    <name type="scientific">Cephaloticoccus primus</name>
    <dbReference type="NCBI Taxonomy" id="1548207"/>
    <lineage>
        <taxon>Bacteria</taxon>
        <taxon>Pseudomonadati</taxon>
        <taxon>Verrucomicrobiota</taxon>
        <taxon>Opitutia</taxon>
        <taxon>Opitutales</taxon>
        <taxon>Opitutaceae</taxon>
        <taxon>Cephaloticoccus</taxon>
    </lineage>
</organism>
<accession>A0A139SJG1</accession>
<dbReference type="AlphaFoldDB" id="A0A139SJG1"/>